<dbReference type="GO" id="GO:0005829">
    <property type="term" value="C:cytosol"/>
    <property type="evidence" value="ECO:0007669"/>
    <property type="project" value="TreeGrafter"/>
</dbReference>
<proteinExistence type="predicted"/>
<protein>
    <recommendedName>
        <fullName evidence="7">GAT domain-containing protein</fullName>
    </recommendedName>
</protein>
<dbReference type="OrthoDB" id="120976at2759"/>
<evidence type="ECO:0000256" key="2">
    <source>
        <dbReference type="ARBA" id="ARBA00022614"/>
    </source>
</evidence>
<feature type="compositionally biased region" description="Pro residues" evidence="4">
    <location>
        <begin position="52"/>
        <end position="62"/>
    </location>
</feature>
<dbReference type="InterPro" id="IPR027038">
    <property type="entry name" value="RanGap"/>
</dbReference>
<reference evidence="5 6" key="1">
    <citation type="submission" date="2015-08" db="EMBL/GenBank/DDBJ databases">
        <title>Next Generation Sequencing and Analysis of the Genome of Puccinia sorghi L Schw, the Causal Agent of Maize Common Rust.</title>
        <authorList>
            <person name="Rochi L."/>
            <person name="Burguener G."/>
            <person name="Darino M."/>
            <person name="Turjanski A."/>
            <person name="Kreff E."/>
            <person name="Dieguez M.J."/>
            <person name="Sacco F."/>
        </authorList>
    </citation>
    <scope>NUCLEOTIDE SEQUENCE [LARGE SCALE GENOMIC DNA]</scope>
    <source>
        <strain evidence="5 6">RO10H11247</strain>
    </source>
</reference>
<keyword evidence="2" id="KW-0433">Leucine-rich repeat</keyword>
<feature type="compositionally biased region" description="Polar residues" evidence="4">
    <location>
        <begin position="626"/>
        <end position="638"/>
    </location>
</feature>
<feature type="compositionally biased region" description="Acidic residues" evidence="4">
    <location>
        <begin position="1323"/>
        <end position="1339"/>
    </location>
</feature>
<dbReference type="Proteomes" id="UP000037035">
    <property type="component" value="Unassembled WGS sequence"/>
</dbReference>
<evidence type="ECO:0008006" key="7">
    <source>
        <dbReference type="Google" id="ProtNLM"/>
    </source>
</evidence>
<feature type="compositionally biased region" description="Low complexity" evidence="4">
    <location>
        <begin position="1"/>
        <end position="22"/>
    </location>
</feature>
<feature type="compositionally biased region" description="Polar residues" evidence="4">
    <location>
        <begin position="205"/>
        <end position="224"/>
    </location>
</feature>
<feature type="region of interest" description="Disordered" evidence="4">
    <location>
        <begin position="691"/>
        <end position="720"/>
    </location>
</feature>
<keyword evidence="1" id="KW-0343">GTPase activation</keyword>
<feature type="region of interest" description="Disordered" evidence="4">
    <location>
        <begin position="290"/>
        <end position="309"/>
    </location>
</feature>
<dbReference type="GO" id="GO:0005096">
    <property type="term" value="F:GTPase activator activity"/>
    <property type="evidence" value="ECO:0007669"/>
    <property type="project" value="UniProtKB-KW"/>
</dbReference>
<sequence>MLNIEETPSATTPETQPAPQTQLNPLVDPPSPTTTGPASSSAPGTNLDTSPDQPPTPRPNTPPHRKLPARKPIKSILKPSPQPQPKFNFKRDILSPFSNKLGYAALEESPLGAVVGAGGSSVGQGVQAAAGWVGSAWKRLGGATTTTATAIIEQPRIIHDQNRLQQSPLISPPNPNNSIHSSFDLPADQSLSSPPLLIQALSPNSKFSHLPNTEPSNNLNQTNALAPPLHPPPPPGTNLLLSVSSLKKVHFIMSDLKIVYPISNTQPPSFDQLNRIRINQARKLLLANRTSPHHHHPSPTATPNSSIGPSPCVNGWTARSLELFYDECCRTREEGWGIMKVREIIKQSAPLPPKALDLTGLPLNRVGAAEVLGDLLSVDFGLKSLVLSGCSLEDHCLKPILHGLLVSGTLPSISFANNPKLRAKGWKLIAVFVKKAKALRNLDISHNSLDRRSVEYLVQALAGNIRRDHPDAAISPNSTSFKNSDGSAVSHTSLTETSPMSHSFPRWTGASGTSPSYPSFTVPDLAAALTQDEDEESLLFPSAPLLREDHSPALQALSAITNWSSSDSSNLISLRLDHCNLKNNQLDTLAHGIRLSKLKHVSLRNNRILNLSAVALAVMIKDWPTQTDSTFNEGTGSKLTAALGHNPDHQLTPAGDESSQPPNCQMSTPFVSLNSVTARLSDQLAQRRIQEKPSLPQSGGQLPQDKQLPEQADDCGQSKITHQDLNKNLAALVKDEMKKANEQRFKIKSKIDQLPTVGQLLTLDVKSNDLRSADVFYLAQVLKKNRTLKVLNLAENRIDPAGLVHLADALRYNTCLETLDLSRNSCCGPNLEGVNPLLLHYQVLALRTTCTINSSLKRIFLSQTEMSSQGSIAIAEFLPEMKNLIHLDLTENHGIDIAGVMALAVSAKMNTSIRCLDINIPPNDPDFAHLSQEILQSCVRNTELAQEMANQRGAQTTIAQPMLKSTVVKALANQQQQRHPTEPARTQKHSSSPAPGRKPRNFAGVSPVETVEKILSSTEETCKVLRDLVSEDEQRKIRMLQEERRVPMVMECSELVKELLDQVKAGQFQIKEALGNFVMDETLRSYAQSVHAQSVSVCKYAEAVHIEPGTTPAVSISPNSLFPSSESKASPSGLKVDCHPESQNLGSGVVNPGSDSEDEETAQGLGFESTESSEAEGQALQSPGSASCDRKPELSSSPSYASAHIGKEGALQRIQVTIDTNSDARQRLDSPSLIGSLPRSPAESHSRSLTIEEGEVFRKGSVLGTVTRDDDEEVPGEVLKETILVAQVERTRRNANSTKDRANTALLSEEQGSEIREPHEDSGSDDDDDDDDNDGDQSETEEKGLPGNSINAVEDHEAGDFSDWV</sequence>
<name>A0A0L6VIR9_9BASI</name>
<accession>A0A0L6VIR9</accession>
<evidence type="ECO:0000313" key="5">
    <source>
        <dbReference type="EMBL" id="KNZ60010.1"/>
    </source>
</evidence>
<feature type="compositionally biased region" description="Polar residues" evidence="4">
    <location>
        <begin position="657"/>
        <end position="669"/>
    </location>
</feature>
<feature type="compositionally biased region" description="Low complexity" evidence="4">
    <location>
        <begin position="33"/>
        <end position="51"/>
    </location>
</feature>
<dbReference type="InterPro" id="IPR032675">
    <property type="entry name" value="LRR_dom_sf"/>
</dbReference>
<dbReference type="PANTHER" id="PTHR24113">
    <property type="entry name" value="RAN GTPASE-ACTIVATING PROTEIN 1"/>
    <property type="match status" value="1"/>
</dbReference>
<feature type="region of interest" description="Disordered" evidence="4">
    <location>
        <begin position="1288"/>
        <end position="1365"/>
    </location>
</feature>
<dbReference type="EMBL" id="LAVV01006422">
    <property type="protein sequence ID" value="KNZ60010.1"/>
    <property type="molecule type" value="Genomic_DNA"/>
</dbReference>
<feature type="region of interest" description="Disordered" evidence="4">
    <location>
        <begin position="205"/>
        <end position="233"/>
    </location>
</feature>
<feature type="region of interest" description="Disordered" evidence="4">
    <location>
        <begin position="1222"/>
        <end position="1254"/>
    </location>
</feature>
<dbReference type="SMART" id="SM00368">
    <property type="entry name" value="LRR_RI"/>
    <property type="match status" value="7"/>
</dbReference>
<dbReference type="GO" id="GO:0006913">
    <property type="term" value="P:nucleocytoplasmic transport"/>
    <property type="evidence" value="ECO:0007669"/>
    <property type="project" value="TreeGrafter"/>
</dbReference>
<feature type="region of interest" description="Disordered" evidence="4">
    <location>
        <begin position="469"/>
        <end position="509"/>
    </location>
</feature>
<keyword evidence="3" id="KW-0677">Repeat</keyword>
<feature type="region of interest" description="Disordered" evidence="4">
    <location>
        <begin position="970"/>
        <end position="1003"/>
    </location>
</feature>
<organism evidence="5 6">
    <name type="scientific">Puccinia sorghi</name>
    <dbReference type="NCBI Taxonomy" id="27349"/>
    <lineage>
        <taxon>Eukaryota</taxon>
        <taxon>Fungi</taxon>
        <taxon>Dikarya</taxon>
        <taxon>Basidiomycota</taxon>
        <taxon>Pucciniomycotina</taxon>
        <taxon>Pucciniomycetes</taxon>
        <taxon>Pucciniales</taxon>
        <taxon>Pucciniaceae</taxon>
        <taxon>Puccinia</taxon>
    </lineage>
</organism>
<feature type="region of interest" description="Disordered" evidence="4">
    <location>
        <begin position="1"/>
        <end position="88"/>
    </location>
</feature>
<feature type="region of interest" description="Disordered" evidence="4">
    <location>
        <begin position="1110"/>
        <end position="1201"/>
    </location>
</feature>
<dbReference type="VEuPathDB" id="FungiDB:VP01_1626g2"/>
<feature type="compositionally biased region" description="Basic and acidic residues" evidence="4">
    <location>
        <begin position="1313"/>
        <end position="1322"/>
    </location>
</feature>
<keyword evidence="6" id="KW-1185">Reference proteome</keyword>
<evidence type="ECO:0000256" key="1">
    <source>
        <dbReference type="ARBA" id="ARBA00022468"/>
    </source>
</evidence>
<dbReference type="Gene3D" id="3.80.10.10">
    <property type="entry name" value="Ribonuclease Inhibitor"/>
    <property type="match status" value="4"/>
</dbReference>
<dbReference type="GO" id="GO:0048471">
    <property type="term" value="C:perinuclear region of cytoplasm"/>
    <property type="evidence" value="ECO:0007669"/>
    <property type="project" value="TreeGrafter"/>
</dbReference>
<dbReference type="PANTHER" id="PTHR24113:SF12">
    <property type="entry name" value="RAN GTPASE-ACTIVATING PROTEIN 1"/>
    <property type="match status" value="1"/>
</dbReference>
<gene>
    <name evidence="5" type="ORF">VP01_1626g2</name>
</gene>
<feature type="compositionally biased region" description="Polar residues" evidence="4">
    <location>
        <begin position="475"/>
        <end position="501"/>
    </location>
</feature>
<feature type="compositionally biased region" description="Polar residues" evidence="4">
    <location>
        <begin position="1112"/>
        <end position="1130"/>
    </location>
</feature>
<feature type="region of interest" description="Disordered" evidence="4">
    <location>
        <begin position="166"/>
        <end position="185"/>
    </location>
</feature>
<dbReference type="GO" id="GO:0031267">
    <property type="term" value="F:small GTPase binding"/>
    <property type="evidence" value="ECO:0007669"/>
    <property type="project" value="TreeGrafter"/>
</dbReference>
<evidence type="ECO:0000256" key="4">
    <source>
        <dbReference type="SAM" id="MobiDB-lite"/>
    </source>
</evidence>
<dbReference type="GO" id="GO:0005634">
    <property type="term" value="C:nucleus"/>
    <property type="evidence" value="ECO:0007669"/>
    <property type="project" value="TreeGrafter"/>
</dbReference>
<evidence type="ECO:0000256" key="3">
    <source>
        <dbReference type="ARBA" id="ARBA00022737"/>
    </source>
</evidence>
<feature type="region of interest" description="Disordered" evidence="4">
    <location>
        <begin position="626"/>
        <end position="669"/>
    </location>
</feature>
<feature type="compositionally biased region" description="Basic residues" evidence="4">
    <location>
        <begin position="63"/>
        <end position="73"/>
    </location>
</feature>
<dbReference type="SUPFAM" id="SSF52047">
    <property type="entry name" value="RNI-like"/>
    <property type="match status" value="1"/>
</dbReference>
<comment type="caution">
    <text evidence="5">The sequence shown here is derived from an EMBL/GenBank/DDBJ whole genome shotgun (WGS) entry which is preliminary data.</text>
</comment>
<evidence type="ECO:0000313" key="6">
    <source>
        <dbReference type="Proteomes" id="UP000037035"/>
    </source>
</evidence>